<keyword evidence="3" id="KW-1185">Reference proteome</keyword>
<comment type="caution">
    <text evidence="2">The sequence shown here is derived from an EMBL/GenBank/DDBJ whole genome shotgun (WGS) entry which is preliminary data.</text>
</comment>
<feature type="compositionally biased region" description="Basic and acidic residues" evidence="1">
    <location>
        <begin position="158"/>
        <end position="167"/>
    </location>
</feature>
<feature type="region of interest" description="Disordered" evidence="1">
    <location>
        <begin position="104"/>
        <end position="167"/>
    </location>
</feature>
<evidence type="ECO:0000313" key="3">
    <source>
        <dbReference type="Proteomes" id="UP001189429"/>
    </source>
</evidence>
<sequence length="167" mass="17686">MHLQEMGTFSGSGFPGPASWIRGLGCSWRRSAAEGPWYSRPPAAARAQACFALLGLGWSLEGRREGAKVPSSAAVADVLLHSPAAWPTFAASLRLAALRPLARDGDPQRGARVSSRLRGGRGRGAMSAVNATSCELRAPPRPEAPRGPVGRGLLPKHRSAESRTQRE</sequence>
<name>A0ABN9T0Y1_9DINO</name>
<feature type="non-terminal residue" evidence="2">
    <location>
        <position position="167"/>
    </location>
</feature>
<organism evidence="2 3">
    <name type="scientific">Prorocentrum cordatum</name>
    <dbReference type="NCBI Taxonomy" id="2364126"/>
    <lineage>
        <taxon>Eukaryota</taxon>
        <taxon>Sar</taxon>
        <taxon>Alveolata</taxon>
        <taxon>Dinophyceae</taxon>
        <taxon>Prorocentrales</taxon>
        <taxon>Prorocentraceae</taxon>
        <taxon>Prorocentrum</taxon>
    </lineage>
</organism>
<evidence type="ECO:0000313" key="2">
    <source>
        <dbReference type="EMBL" id="CAK0838548.1"/>
    </source>
</evidence>
<dbReference type="Proteomes" id="UP001189429">
    <property type="component" value="Unassembled WGS sequence"/>
</dbReference>
<proteinExistence type="predicted"/>
<protein>
    <recommendedName>
        <fullName evidence="4">Anaphase-promoting complex subunit 1</fullName>
    </recommendedName>
</protein>
<gene>
    <name evidence="2" type="ORF">PCOR1329_LOCUS34476</name>
</gene>
<reference evidence="2" key="1">
    <citation type="submission" date="2023-10" db="EMBL/GenBank/DDBJ databases">
        <authorList>
            <person name="Chen Y."/>
            <person name="Shah S."/>
            <person name="Dougan E. K."/>
            <person name="Thang M."/>
            <person name="Chan C."/>
        </authorList>
    </citation>
    <scope>NUCLEOTIDE SEQUENCE [LARGE SCALE GENOMIC DNA]</scope>
</reference>
<evidence type="ECO:0000256" key="1">
    <source>
        <dbReference type="SAM" id="MobiDB-lite"/>
    </source>
</evidence>
<accession>A0ABN9T0Y1</accession>
<dbReference type="EMBL" id="CAUYUJ010014231">
    <property type="protein sequence ID" value="CAK0838548.1"/>
    <property type="molecule type" value="Genomic_DNA"/>
</dbReference>
<evidence type="ECO:0008006" key="4">
    <source>
        <dbReference type="Google" id="ProtNLM"/>
    </source>
</evidence>